<reference evidence="2" key="1">
    <citation type="submission" date="2016-11" db="EMBL/GenBank/DDBJ databases">
        <authorList>
            <person name="Varghese N."/>
            <person name="Submissions S."/>
        </authorList>
    </citation>
    <scope>NUCLEOTIDE SEQUENCE [LARGE SCALE GENOMIC DNA]</scope>
    <source>
        <strain evidence="2">DSM 22623</strain>
    </source>
</reference>
<evidence type="ECO:0000313" key="1">
    <source>
        <dbReference type="EMBL" id="SHJ61118.1"/>
    </source>
</evidence>
<dbReference type="RefSeq" id="WP_073321189.1">
    <property type="nucleotide sequence ID" value="NZ_FQYP01000012.1"/>
</dbReference>
<accession>A0A1M6KQ58</accession>
<dbReference type="AlphaFoldDB" id="A0A1M6KQ58"/>
<proteinExistence type="predicted"/>
<evidence type="ECO:0000313" key="2">
    <source>
        <dbReference type="Proteomes" id="UP000184432"/>
    </source>
</evidence>
<name>A0A1M6KQ58_9FLAO</name>
<dbReference type="EMBL" id="FQYP01000012">
    <property type="protein sequence ID" value="SHJ61118.1"/>
    <property type="molecule type" value="Genomic_DNA"/>
</dbReference>
<evidence type="ECO:0008006" key="3">
    <source>
        <dbReference type="Google" id="ProtNLM"/>
    </source>
</evidence>
<keyword evidence="2" id="KW-1185">Reference proteome</keyword>
<protein>
    <recommendedName>
        <fullName evidence="3">SpoIIAA-like</fullName>
    </recommendedName>
</protein>
<organism evidence="1 2">
    <name type="scientific">Aquimarina spongiae</name>
    <dbReference type="NCBI Taxonomy" id="570521"/>
    <lineage>
        <taxon>Bacteria</taxon>
        <taxon>Pseudomonadati</taxon>
        <taxon>Bacteroidota</taxon>
        <taxon>Flavobacteriia</taxon>
        <taxon>Flavobacteriales</taxon>
        <taxon>Flavobacteriaceae</taxon>
        <taxon>Aquimarina</taxon>
    </lineage>
</organism>
<gene>
    <name evidence="1" type="ORF">SAMN04488508_1129</name>
</gene>
<dbReference type="OrthoDB" id="1442370at2"/>
<dbReference type="Proteomes" id="UP000184432">
    <property type="component" value="Unassembled WGS sequence"/>
</dbReference>
<sequence length="120" mass="14117">MPKEIQLPYCNLVFKQTHAILVMHQGSAITIKTAAEITDLLASHYQERNFIFITHRKYPHDIDLDVYKGRILKNMIGFAIVSRNPEEIKRAMKEQPLWNEAFTFFNELDEAENWALSFFD</sequence>